<evidence type="ECO:0000313" key="5">
    <source>
        <dbReference type="EMBL" id="KNC70015.1"/>
    </source>
</evidence>
<feature type="non-terminal residue" evidence="5">
    <location>
        <position position="1"/>
    </location>
</feature>
<dbReference type="InterPro" id="IPR035965">
    <property type="entry name" value="PAS-like_dom_sf"/>
</dbReference>
<evidence type="ECO:0000256" key="2">
    <source>
        <dbReference type="ARBA" id="ARBA00022643"/>
    </source>
</evidence>
<dbReference type="EMBL" id="KQ252457">
    <property type="protein sequence ID" value="KNC70015.1"/>
    <property type="molecule type" value="Genomic_DNA"/>
</dbReference>
<dbReference type="GeneID" id="25917968"/>
<evidence type="ECO:0000313" key="6">
    <source>
        <dbReference type="Proteomes" id="UP000054560"/>
    </source>
</evidence>
<evidence type="ECO:0000259" key="4">
    <source>
        <dbReference type="PROSITE" id="PS50112"/>
    </source>
</evidence>
<reference evidence="5 6" key="1">
    <citation type="submission" date="2011-02" db="EMBL/GenBank/DDBJ databases">
        <title>The Genome Sequence of Sphaeroforma arctica JP610.</title>
        <authorList>
            <consortium name="The Broad Institute Genome Sequencing Platform"/>
            <person name="Russ C."/>
            <person name="Cuomo C."/>
            <person name="Young S.K."/>
            <person name="Zeng Q."/>
            <person name="Gargeya S."/>
            <person name="Alvarado L."/>
            <person name="Berlin A."/>
            <person name="Chapman S.B."/>
            <person name="Chen Z."/>
            <person name="Freedman E."/>
            <person name="Gellesch M."/>
            <person name="Goldberg J."/>
            <person name="Griggs A."/>
            <person name="Gujja S."/>
            <person name="Heilman E."/>
            <person name="Heiman D."/>
            <person name="Howarth C."/>
            <person name="Mehta T."/>
            <person name="Neiman D."/>
            <person name="Pearson M."/>
            <person name="Roberts A."/>
            <person name="Saif S."/>
            <person name="Shea T."/>
            <person name="Shenoy N."/>
            <person name="Sisk P."/>
            <person name="Stolte C."/>
            <person name="Sykes S."/>
            <person name="White J."/>
            <person name="Yandava C."/>
            <person name="Burger G."/>
            <person name="Gray M.W."/>
            <person name="Holland P.W.H."/>
            <person name="King N."/>
            <person name="Lang F.B.F."/>
            <person name="Roger A.J."/>
            <person name="Ruiz-Trillo I."/>
            <person name="Haas B."/>
            <person name="Nusbaum C."/>
            <person name="Birren B."/>
        </authorList>
    </citation>
    <scope>NUCLEOTIDE SEQUENCE [LARGE SCALE GENOMIC DNA]</scope>
    <source>
        <strain evidence="5 6">JP610</strain>
    </source>
</reference>
<protein>
    <recommendedName>
        <fullName evidence="4">PAS domain-containing protein</fullName>
    </recommendedName>
</protein>
<dbReference type="GO" id="GO:0005634">
    <property type="term" value="C:nucleus"/>
    <property type="evidence" value="ECO:0007669"/>
    <property type="project" value="TreeGrafter"/>
</dbReference>
<proteinExistence type="predicted"/>
<dbReference type="AlphaFoldDB" id="A0A0L0EZU7"/>
<dbReference type="PROSITE" id="PS50112">
    <property type="entry name" value="PAS"/>
    <property type="match status" value="1"/>
</dbReference>
<dbReference type="PANTHER" id="PTHR47429">
    <property type="entry name" value="PROTEIN TWIN LOV 1"/>
    <property type="match status" value="1"/>
</dbReference>
<sequence>FERVTGFTHEETVGRNCRFLQGPRSEEKSIALIRNAISTGVECKTSISNYTKDGKCFINLLTMHPVFNKK</sequence>
<dbReference type="SUPFAM" id="SSF55785">
    <property type="entry name" value="PYP-like sensor domain (PAS domain)"/>
    <property type="match status" value="1"/>
</dbReference>
<dbReference type="Proteomes" id="UP000054560">
    <property type="component" value="Unassembled WGS sequence"/>
</dbReference>
<evidence type="ECO:0000256" key="3">
    <source>
        <dbReference type="ARBA" id="ARBA00022991"/>
    </source>
</evidence>
<keyword evidence="6" id="KW-1185">Reference proteome</keyword>
<keyword evidence="2" id="KW-0288">FMN</keyword>
<dbReference type="InterPro" id="IPR000014">
    <property type="entry name" value="PAS"/>
</dbReference>
<dbReference type="NCBIfam" id="TIGR00229">
    <property type="entry name" value="sensory_box"/>
    <property type="match status" value="1"/>
</dbReference>
<dbReference type="PANTHER" id="PTHR47429:SF2">
    <property type="entry name" value="PROTEIN TWIN LOV 1"/>
    <property type="match status" value="1"/>
</dbReference>
<organism evidence="5 6">
    <name type="scientific">Sphaeroforma arctica JP610</name>
    <dbReference type="NCBI Taxonomy" id="667725"/>
    <lineage>
        <taxon>Eukaryota</taxon>
        <taxon>Ichthyosporea</taxon>
        <taxon>Ichthyophonida</taxon>
        <taxon>Sphaeroforma</taxon>
    </lineage>
</organism>
<keyword evidence="1" id="KW-0285">Flavoprotein</keyword>
<feature type="non-terminal residue" evidence="5">
    <location>
        <position position="70"/>
    </location>
</feature>
<accession>A0A0L0EZU7</accession>
<dbReference type="CDD" id="cd00130">
    <property type="entry name" value="PAS"/>
    <property type="match status" value="1"/>
</dbReference>
<dbReference type="Pfam" id="PF13426">
    <property type="entry name" value="PAS_9"/>
    <property type="match status" value="1"/>
</dbReference>
<keyword evidence="3" id="KW-0157">Chromophore</keyword>
<name>A0A0L0EZU7_9EUKA</name>
<feature type="domain" description="PAS" evidence="4">
    <location>
        <begin position="1"/>
        <end position="40"/>
    </location>
</feature>
<dbReference type="Gene3D" id="3.30.450.20">
    <property type="entry name" value="PAS domain"/>
    <property type="match status" value="1"/>
</dbReference>
<dbReference type="OrthoDB" id="564473at2759"/>
<dbReference type="RefSeq" id="XP_014143917.1">
    <property type="nucleotide sequence ID" value="XM_014288442.1"/>
</dbReference>
<dbReference type="STRING" id="667725.A0A0L0EZU7"/>
<evidence type="ECO:0000256" key="1">
    <source>
        <dbReference type="ARBA" id="ARBA00022630"/>
    </source>
</evidence>
<gene>
    <name evidence="5" type="ORF">SARC_17464</name>
</gene>